<feature type="transmembrane region" description="Helical" evidence="5">
    <location>
        <begin position="17"/>
        <end position="34"/>
    </location>
</feature>
<dbReference type="Gene3D" id="1.20.1560.10">
    <property type="entry name" value="ABC transporter type 1, transmembrane domain"/>
    <property type="match status" value="1"/>
</dbReference>
<dbReference type="Pfam" id="PF00664">
    <property type="entry name" value="ABC_membrane"/>
    <property type="match status" value="1"/>
</dbReference>
<dbReference type="PANTHER" id="PTHR43394:SF1">
    <property type="entry name" value="ATP-BINDING CASSETTE SUB-FAMILY B MEMBER 10, MITOCHONDRIAL"/>
    <property type="match status" value="1"/>
</dbReference>
<dbReference type="Proteomes" id="UP001164909">
    <property type="component" value="Chromosome"/>
</dbReference>
<name>A0ABY7BPG6_9FIRM</name>
<feature type="transmembrane region" description="Helical" evidence="5">
    <location>
        <begin position="153"/>
        <end position="174"/>
    </location>
</feature>
<dbReference type="InterPro" id="IPR039421">
    <property type="entry name" value="Type_1_exporter"/>
</dbReference>
<proteinExistence type="predicted"/>
<sequence length="180" mass="21303">MDNLKKLSSYFRKYKKLLFIGFCLIIISISLAMVNPYISKIVVDEAITKKKYNLLLPLLIGMLLVSLFRGLIRYWHSYIFEYVSQNILYDLRESLYKFLQNQTFEFFDKTRTGELMARMTGDLEGIRMLFSTAIPLSLNILKNKKSKIAKKRLFFKFVSASFYFISFIFCLLTYEFVFLA</sequence>
<protein>
    <submittedName>
        <fullName evidence="7">ABC transporter transmembrane domain-containing protein</fullName>
    </submittedName>
</protein>
<keyword evidence="8" id="KW-1185">Reference proteome</keyword>
<gene>
    <name evidence="7" type="ORF">OTK00_000942</name>
</gene>
<comment type="subcellular location">
    <subcellularLocation>
        <location evidence="1">Cell membrane</location>
        <topology evidence="1">Multi-pass membrane protein</topology>
    </subcellularLocation>
</comment>
<evidence type="ECO:0000256" key="2">
    <source>
        <dbReference type="ARBA" id="ARBA00022692"/>
    </source>
</evidence>
<evidence type="ECO:0000313" key="7">
    <source>
        <dbReference type="EMBL" id="WAM34705.1"/>
    </source>
</evidence>
<evidence type="ECO:0000259" key="6">
    <source>
        <dbReference type="PROSITE" id="PS50929"/>
    </source>
</evidence>
<dbReference type="SUPFAM" id="SSF90123">
    <property type="entry name" value="ABC transporter transmembrane region"/>
    <property type="match status" value="1"/>
</dbReference>
<dbReference type="InterPro" id="IPR036640">
    <property type="entry name" value="ABC1_TM_sf"/>
</dbReference>
<dbReference type="InterPro" id="IPR011527">
    <property type="entry name" value="ABC1_TM_dom"/>
</dbReference>
<evidence type="ECO:0000313" key="8">
    <source>
        <dbReference type="Proteomes" id="UP001164909"/>
    </source>
</evidence>
<evidence type="ECO:0000256" key="1">
    <source>
        <dbReference type="ARBA" id="ARBA00004651"/>
    </source>
</evidence>
<dbReference type="RefSeq" id="WP_045169264.1">
    <property type="nucleotide sequence ID" value="NZ_CP113865.1"/>
</dbReference>
<keyword evidence="3 5" id="KW-1133">Transmembrane helix</keyword>
<keyword evidence="2 5" id="KW-0812">Transmembrane</keyword>
<dbReference type="EMBL" id="CP113865">
    <property type="protein sequence ID" value="WAM34705.1"/>
    <property type="molecule type" value="Genomic_DNA"/>
</dbReference>
<dbReference type="PROSITE" id="PS50929">
    <property type="entry name" value="ABC_TM1F"/>
    <property type="match status" value="1"/>
</dbReference>
<feature type="domain" description="ABC transmembrane type-1" evidence="6">
    <location>
        <begin position="19"/>
        <end position="141"/>
    </location>
</feature>
<accession>A0ABY7BPG6</accession>
<keyword evidence="4 5" id="KW-0472">Membrane</keyword>
<organism evidence="7 8">
    <name type="scientific">Caldicellulosiruptor morganii</name>
    <dbReference type="NCBI Taxonomy" id="1387555"/>
    <lineage>
        <taxon>Bacteria</taxon>
        <taxon>Bacillati</taxon>
        <taxon>Bacillota</taxon>
        <taxon>Bacillota incertae sedis</taxon>
        <taxon>Caldicellulosiruptorales</taxon>
        <taxon>Caldicellulosiruptoraceae</taxon>
        <taxon>Caldicellulosiruptor</taxon>
    </lineage>
</organism>
<feature type="transmembrane region" description="Helical" evidence="5">
    <location>
        <begin position="54"/>
        <end position="72"/>
    </location>
</feature>
<dbReference type="PANTHER" id="PTHR43394">
    <property type="entry name" value="ATP-DEPENDENT PERMEASE MDL1, MITOCHONDRIAL"/>
    <property type="match status" value="1"/>
</dbReference>
<reference evidence="7" key="1">
    <citation type="submission" date="2022-12" db="EMBL/GenBank/DDBJ databases">
        <authorList>
            <person name="Bing R.G."/>
            <person name="Willard D.J."/>
            <person name="Manesh M.J.H."/>
            <person name="Laemthong T."/>
            <person name="Crosby J.R."/>
            <person name="Kelly R.M."/>
        </authorList>
    </citation>
    <scope>NUCLEOTIDE SEQUENCE</scope>
    <source>
        <strain evidence="7">DSM 8990</strain>
    </source>
</reference>
<evidence type="ECO:0000256" key="4">
    <source>
        <dbReference type="ARBA" id="ARBA00023136"/>
    </source>
</evidence>
<evidence type="ECO:0000256" key="5">
    <source>
        <dbReference type="SAM" id="Phobius"/>
    </source>
</evidence>
<evidence type="ECO:0000256" key="3">
    <source>
        <dbReference type="ARBA" id="ARBA00022989"/>
    </source>
</evidence>